<name>A0AA38HGV7_9CUCU</name>
<reference evidence="1" key="1">
    <citation type="journal article" date="2023" name="G3 (Bethesda)">
        <title>Whole genome assemblies of Zophobas morio and Tenebrio molitor.</title>
        <authorList>
            <person name="Kaur S."/>
            <person name="Stinson S.A."/>
            <person name="diCenzo G.C."/>
        </authorList>
    </citation>
    <scope>NUCLEOTIDE SEQUENCE</scope>
    <source>
        <strain evidence="1">QUZm001</strain>
    </source>
</reference>
<dbReference type="AlphaFoldDB" id="A0AA38HGV7"/>
<evidence type="ECO:0000313" key="1">
    <source>
        <dbReference type="EMBL" id="KAJ3615843.1"/>
    </source>
</evidence>
<protein>
    <submittedName>
        <fullName evidence="1">Uncharacterized protein</fullName>
    </submittedName>
</protein>
<proteinExistence type="predicted"/>
<gene>
    <name evidence="1" type="ORF">Zmor_012253</name>
</gene>
<organism evidence="1 2">
    <name type="scientific">Zophobas morio</name>
    <dbReference type="NCBI Taxonomy" id="2755281"/>
    <lineage>
        <taxon>Eukaryota</taxon>
        <taxon>Metazoa</taxon>
        <taxon>Ecdysozoa</taxon>
        <taxon>Arthropoda</taxon>
        <taxon>Hexapoda</taxon>
        <taxon>Insecta</taxon>
        <taxon>Pterygota</taxon>
        <taxon>Neoptera</taxon>
        <taxon>Endopterygota</taxon>
        <taxon>Coleoptera</taxon>
        <taxon>Polyphaga</taxon>
        <taxon>Cucujiformia</taxon>
        <taxon>Tenebrionidae</taxon>
        <taxon>Zophobas</taxon>
    </lineage>
</organism>
<keyword evidence="2" id="KW-1185">Reference proteome</keyword>
<comment type="caution">
    <text evidence="1">The sequence shown here is derived from an EMBL/GenBank/DDBJ whole genome shotgun (WGS) entry which is preliminary data.</text>
</comment>
<accession>A0AA38HGV7</accession>
<evidence type="ECO:0000313" key="2">
    <source>
        <dbReference type="Proteomes" id="UP001168821"/>
    </source>
</evidence>
<sequence length="97" mass="11152">MIQRFTLPSSHLPLLRQRLHCFFSHARQLVTSGDLSFNLRSQEKFVVFPGICLCLLITLVKHSKLLRVIQAFLNVPSEWLQKGWPMEGLALARLRGP</sequence>
<dbReference type="Proteomes" id="UP001168821">
    <property type="component" value="Unassembled WGS sequence"/>
</dbReference>
<dbReference type="EMBL" id="JALNTZ010003866">
    <property type="protein sequence ID" value="KAJ3615843.1"/>
    <property type="molecule type" value="Genomic_DNA"/>
</dbReference>